<dbReference type="EMBL" id="LN899824">
    <property type="protein sequence ID" value="CUV28840.1"/>
    <property type="molecule type" value="Genomic_DNA"/>
</dbReference>
<evidence type="ECO:0000313" key="2">
    <source>
        <dbReference type="EMBL" id="CUV28840.1"/>
    </source>
</evidence>
<accession>A0A0S4V2V1</accession>
<keyword evidence="1" id="KW-0732">Signal</keyword>
<sequence>MNTTRNLGISKLALSALMTAVLTACGGGGDGSSATSNDGPVTNATTGVAAIGAPIIGGSVMLKCASGATASATTASDGTWSASLKTSDYPCAARVVGGQANGKNLASALHSVAAAPGTTNITPLTDIIVAVLGKQDPDAWFNGAKNGDLSSAITSNNLNGALGKLKTALATLPGQLQLPDGFNPINSTFKAAKGDAGDKLLETYGASLTASGLTQTQAAVNTANGQALTQRAYAATAYTTPGLTAIRLGSSVNLDGTFAIAIADPNRGQYVAKPSIDSNGNVTSFTDAGSFTGVVSTLGNRVGQLCTANGVGAVVANQPSQYVYVSSDMVEVTNLAELSGLAFAEFEDCRQSGTTTFDANGNATFTGNDNPGQPDAPVSIVQALTDAGRPDPANHSVMHAKVYKYTANGISKYAYITVNSTTSTDDPLTFDTNTKYVTIGVSQ</sequence>
<protein>
    <recommendedName>
        <fullName evidence="3">Lipoprotein</fullName>
    </recommendedName>
</protein>
<feature type="chain" id="PRO_5006628934" description="Lipoprotein" evidence="1">
    <location>
        <begin position="27"/>
        <end position="443"/>
    </location>
</feature>
<feature type="signal peptide" evidence="1">
    <location>
        <begin position="1"/>
        <end position="26"/>
    </location>
</feature>
<reference evidence="2" key="1">
    <citation type="submission" date="2015-10" db="EMBL/GenBank/DDBJ databases">
        <authorList>
            <person name="Gilbert D.G."/>
        </authorList>
    </citation>
    <scope>NUCLEOTIDE SEQUENCE</scope>
    <source>
        <strain evidence="2">Phyl III-seqv23</strain>
    </source>
</reference>
<name>A0A0S4V2V1_RALSL</name>
<dbReference type="AlphaFoldDB" id="A0A0S4V2V1"/>
<organism evidence="2">
    <name type="scientific">Ralstonia solanacearum</name>
    <name type="common">Pseudomonas solanacearum</name>
    <dbReference type="NCBI Taxonomy" id="305"/>
    <lineage>
        <taxon>Bacteria</taxon>
        <taxon>Pseudomonadati</taxon>
        <taxon>Pseudomonadota</taxon>
        <taxon>Betaproteobacteria</taxon>
        <taxon>Burkholderiales</taxon>
        <taxon>Burkholderiaceae</taxon>
        <taxon>Ralstonia</taxon>
        <taxon>Ralstonia solanacearum species complex</taxon>
    </lineage>
</organism>
<evidence type="ECO:0000256" key="1">
    <source>
        <dbReference type="SAM" id="SignalP"/>
    </source>
</evidence>
<dbReference type="PROSITE" id="PS51257">
    <property type="entry name" value="PROKAR_LIPOPROTEIN"/>
    <property type="match status" value="1"/>
</dbReference>
<gene>
    <name evidence="2" type="ORF">RUN1985_v1_280155</name>
</gene>
<evidence type="ECO:0008006" key="3">
    <source>
        <dbReference type="Google" id="ProtNLM"/>
    </source>
</evidence>
<proteinExistence type="predicted"/>